<dbReference type="PANTHER" id="PTHR24028">
    <property type="entry name" value="CADHERIN-87A"/>
    <property type="match status" value="1"/>
</dbReference>
<dbReference type="CDD" id="cd11304">
    <property type="entry name" value="Cadherin_repeat"/>
    <property type="match status" value="6"/>
</dbReference>
<evidence type="ECO:0000256" key="13">
    <source>
        <dbReference type="SAM" id="SignalP"/>
    </source>
</evidence>
<keyword evidence="4 13" id="KW-0732">Signal</keyword>
<evidence type="ECO:0000256" key="12">
    <source>
        <dbReference type="SAM" id="Phobius"/>
    </source>
</evidence>
<dbReference type="PROSITE" id="PS50268">
    <property type="entry name" value="CADHERIN_2"/>
    <property type="match status" value="6"/>
</dbReference>
<evidence type="ECO:0000256" key="4">
    <source>
        <dbReference type="ARBA" id="ARBA00022729"/>
    </source>
</evidence>
<dbReference type="InterPro" id="IPR002126">
    <property type="entry name" value="Cadherin-like_dom"/>
</dbReference>
<dbReference type="Gene3D" id="2.60.40.60">
    <property type="entry name" value="Cadherins"/>
    <property type="match status" value="6"/>
</dbReference>
<evidence type="ECO:0000256" key="2">
    <source>
        <dbReference type="ARBA" id="ARBA00022475"/>
    </source>
</evidence>
<evidence type="ECO:0000256" key="9">
    <source>
        <dbReference type="ARBA" id="ARBA00023136"/>
    </source>
</evidence>
<evidence type="ECO:0000256" key="8">
    <source>
        <dbReference type="ARBA" id="ARBA00022989"/>
    </source>
</evidence>
<dbReference type="SMART" id="SM00112">
    <property type="entry name" value="CA"/>
    <property type="match status" value="6"/>
</dbReference>
<keyword evidence="7" id="KW-0130">Cell adhesion</keyword>
<dbReference type="FunFam" id="2.60.40.60:FF:000007">
    <property type="entry name" value="Protocadherin alpha 2"/>
    <property type="match status" value="1"/>
</dbReference>
<protein>
    <recommendedName>
        <fullName evidence="14">Cadherin domain-containing protein</fullName>
    </recommendedName>
</protein>
<feature type="domain" description="Cadherin" evidence="14">
    <location>
        <begin position="136"/>
        <end position="247"/>
    </location>
</feature>
<dbReference type="PANTHER" id="PTHR24028:SF146">
    <property type="entry name" value="CADHERIN 96CB, ISOFORM D-RELATED"/>
    <property type="match status" value="1"/>
</dbReference>
<dbReference type="FunFam" id="2.60.40.60:FF:000020">
    <property type="entry name" value="Dachsous cadherin-related 1b"/>
    <property type="match status" value="1"/>
</dbReference>
<proteinExistence type="predicted"/>
<feature type="domain" description="Cadherin" evidence="14">
    <location>
        <begin position="248"/>
        <end position="355"/>
    </location>
</feature>
<evidence type="ECO:0000256" key="5">
    <source>
        <dbReference type="ARBA" id="ARBA00022737"/>
    </source>
</evidence>
<accession>A0A0L8G4T8</accession>
<dbReference type="GO" id="GO:0007156">
    <property type="term" value="P:homophilic cell adhesion via plasma membrane adhesion molecules"/>
    <property type="evidence" value="ECO:0007669"/>
    <property type="project" value="InterPro"/>
</dbReference>
<evidence type="ECO:0000256" key="1">
    <source>
        <dbReference type="ARBA" id="ARBA00004251"/>
    </source>
</evidence>
<dbReference type="PRINTS" id="PR00205">
    <property type="entry name" value="CADHERIN"/>
</dbReference>
<dbReference type="InterPro" id="IPR015919">
    <property type="entry name" value="Cadherin-like_sf"/>
</dbReference>
<dbReference type="InterPro" id="IPR020894">
    <property type="entry name" value="Cadherin_CS"/>
</dbReference>
<feature type="domain" description="Cadherin" evidence="14">
    <location>
        <begin position="362"/>
        <end position="465"/>
    </location>
</feature>
<evidence type="ECO:0000259" key="14">
    <source>
        <dbReference type="PROSITE" id="PS50268"/>
    </source>
</evidence>
<dbReference type="OrthoDB" id="6252479at2759"/>
<keyword evidence="6 11" id="KW-0106">Calcium</keyword>
<dbReference type="InterPro" id="IPR013164">
    <property type="entry name" value="Cadherin_N"/>
</dbReference>
<dbReference type="InterPro" id="IPR050174">
    <property type="entry name" value="Protocadherin/Cadherin-CA"/>
</dbReference>
<keyword evidence="10" id="KW-0325">Glycoprotein</keyword>
<feature type="transmembrane region" description="Helical" evidence="12">
    <location>
        <begin position="691"/>
        <end position="717"/>
    </location>
</feature>
<dbReference type="OMA" id="SHSEIRM"/>
<name>A0A0L8G4T8_OCTBM</name>
<feature type="domain" description="Cadherin" evidence="14">
    <location>
        <begin position="574"/>
        <end position="678"/>
    </location>
</feature>
<feature type="domain" description="Cadherin" evidence="14">
    <location>
        <begin position="466"/>
        <end position="570"/>
    </location>
</feature>
<evidence type="ECO:0000313" key="15">
    <source>
        <dbReference type="EMBL" id="KOF71600.1"/>
    </source>
</evidence>
<dbReference type="PROSITE" id="PS00232">
    <property type="entry name" value="CADHERIN_1"/>
    <property type="match status" value="2"/>
</dbReference>
<evidence type="ECO:0000256" key="6">
    <source>
        <dbReference type="ARBA" id="ARBA00022837"/>
    </source>
</evidence>
<evidence type="ECO:0000256" key="3">
    <source>
        <dbReference type="ARBA" id="ARBA00022692"/>
    </source>
</evidence>
<feature type="chain" id="PRO_5005582756" description="Cadherin domain-containing protein" evidence="13">
    <location>
        <begin position="23"/>
        <end position="852"/>
    </location>
</feature>
<comment type="subcellular location">
    <subcellularLocation>
        <location evidence="1">Cell membrane</location>
        <topology evidence="1">Single-pass type I membrane protein</topology>
    </subcellularLocation>
</comment>
<dbReference type="GO" id="GO:0005886">
    <property type="term" value="C:plasma membrane"/>
    <property type="evidence" value="ECO:0007669"/>
    <property type="project" value="UniProtKB-SubCell"/>
</dbReference>
<dbReference type="Pfam" id="PF08266">
    <property type="entry name" value="Cadherin_2"/>
    <property type="match status" value="1"/>
</dbReference>
<keyword evidence="3 12" id="KW-0812">Transmembrane</keyword>
<gene>
    <name evidence="15" type="ORF">OCBIM_22000847mg</name>
</gene>
<dbReference type="GO" id="GO:0005509">
    <property type="term" value="F:calcium ion binding"/>
    <property type="evidence" value="ECO:0007669"/>
    <property type="project" value="UniProtKB-UniRule"/>
</dbReference>
<evidence type="ECO:0000256" key="11">
    <source>
        <dbReference type="PROSITE-ProRule" id="PRU00043"/>
    </source>
</evidence>
<keyword evidence="2" id="KW-1003">Cell membrane</keyword>
<keyword evidence="8 12" id="KW-1133">Transmembrane helix</keyword>
<feature type="domain" description="Cadherin" evidence="14">
    <location>
        <begin position="20"/>
        <end position="135"/>
    </location>
</feature>
<dbReference type="SUPFAM" id="SSF49313">
    <property type="entry name" value="Cadherin-like"/>
    <property type="match status" value="6"/>
</dbReference>
<dbReference type="AlphaFoldDB" id="A0A0L8G4T8"/>
<keyword evidence="5" id="KW-0677">Repeat</keyword>
<evidence type="ECO:0000256" key="10">
    <source>
        <dbReference type="ARBA" id="ARBA00023180"/>
    </source>
</evidence>
<sequence length="852" mass="95963">MSINMLVLVYIVFALFPQCLSGKLTYYVEEEKSPGTYVGDIAADTQLLDSIPVENPELIRFSQLQQSATSDSDLFNVSRTGKLYTAKVLDAETLCVYNVECFKTIKIAVHQAGTFMRILKIKVFIKDVNDHEPKFPDKEVELFFDENDKEGTTQSIPDAVDKDVGILNSQITYQLRKNSDEPFTLSTSKRVDGRAKLEITLEAKLDRELRENYLVQIVSKDGGFPSKQGLLNVKISVNDENDNPPVFSQSIYNISIKHTHQMNTPVAVLSSKDLDSGRYGRVTYHFSSKTTDIAQSYFQVEENTGEIFAIKQFPSIQKLSYKLFVDAQDGGNPPLRSTAIVLITVTNQQNNPPNIDVNFVSAFSENTVTISEGIKVGSFIAYVMVTDNDIGRNGEVTCSLDHDRFQLRSMEVKEYKVLLKNSVDREAKNLFNVKIICQDRGHPPLQTEKKFFIKVVDVNDVQPQFTKKTFKFLTYENEEVNFPVGLVNATDPDMGAGGQLTYSLYGKNATLLPFKITDNGFILTKRALDYERQDIYVFQVLVKDNGIPPLNNTVNVVVEVMDENDNAPYFTFPSISPFNLDVYYEPHNNKKIITLKAIDNDSPRNSFLRYKIIRGNNKQLFTINPYTGVLTFSRTVYQSDAGLYYLQCIVKDSGIPVLSAASNLSITLTVSNKTSEKMAVAHSDSDKRIHLSLVVIITLAAVTVSMAVVISISICIVRCNNSKNASHRAEIVTPSRIKNEEKYLISRTNNPVINTGNQKEMINKTTHSLKSQSHLYPENELENEWRTSTMVKKLPIATQIYSQQVAMTSDGRRLDENAFFSCDTMSSHKSSGHIWSERYTGQYEELPGMELS</sequence>
<dbReference type="FunFam" id="2.60.40.60:FF:000002">
    <property type="entry name" value="Protocadherin alpha 2"/>
    <property type="match status" value="1"/>
</dbReference>
<evidence type="ECO:0000256" key="7">
    <source>
        <dbReference type="ARBA" id="ARBA00022889"/>
    </source>
</evidence>
<dbReference type="Pfam" id="PF00028">
    <property type="entry name" value="Cadherin"/>
    <property type="match status" value="5"/>
</dbReference>
<dbReference type="FunFam" id="2.60.40.60:FF:000092">
    <property type="entry name" value="Protocadherin 8"/>
    <property type="match status" value="1"/>
</dbReference>
<reference evidence="15" key="1">
    <citation type="submission" date="2015-07" db="EMBL/GenBank/DDBJ databases">
        <title>MeaNS - Measles Nucleotide Surveillance Program.</title>
        <authorList>
            <person name="Tran T."/>
            <person name="Druce J."/>
        </authorList>
    </citation>
    <scope>NUCLEOTIDE SEQUENCE</scope>
    <source>
        <strain evidence="15">UCB-OBI-ISO-001</strain>
        <tissue evidence="15">Gonad</tissue>
    </source>
</reference>
<feature type="signal peptide" evidence="13">
    <location>
        <begin position="1"/>
        <end position="22"/>
    </location>
</feature>
<keyword evidence="9 12" id="KW-0472">Membrane</keyword>
<organism evidence="15">
    <name type="scientific">Octopus bimaculoides</name>
    <name type="common">California two-spotted octopus</name>
    <dbReference type="NCBI Taxonomy" id="37653"/>
    <lineage>
        <taxon>Eukaryota</taxon>
        <taxon>Metazoa</taxon>
        <taxon>Spiralia</taxon>
        <taxon>Lophotrochozoa</taxon>
        <taxon>Mollusca</taxon>
        <taxon>Cephalopoda</taxon>
        <taxon>Coleoidea</taxon>
        <taxon>Octopodiformes</taxon>
        <taxon>Octopoda</taxon>
        <taxon>Incirrata</taxon>
        <taxon>Octopodidae</taxon>
        <taxon>Octopus</taxon>
    </lineage>
</organism>
<dbReference type="EMBL" id="KQ424093">
    <property type="protein sequence ID" value="KOF71600.1"/>
    <property type="molecule type" value="Genomic_DNA"/>
</dbReference>